<protein>
    <recommendedName>
        <fullName evidence="2">Flagella basal body P-ring formation protein FlgA SAF domain-containing protein</fullName>
    </recommendedName>
</protein>
<dbReference type="RefSeq" id="WP_011523726.1">
    <property type="nucleotide sequence ID" value="NC_008009.1"/>
</dbReference>
<dbReference type="Proteomes" id="UP000002432">
    <property type="component" value="Chromosome"/>
</dbReference>
<dbReference type="KEGG" id="aba:Acid345_2924"/>
<sequence length="180" mass="19448">MGPLKVFLFCVIAILSSRLGLATTANDGLYEIPKSRVCAAIQVGNADCHDVELLSTPLSRESEPILNWNIERNSGGAGVLRIECANFACVPFLVVFRGHPRPQNIGNPSRSLTHQPRPAPVVHAGNRLTLIRQGNGVRLTTTVVSLSAGRVGESIHVREYRSSRSINSVVVDAHTVTADY</sequence>
<evidence type="ECO:0000256" key="1">
    <source>
        <dbReference type="SAM" id="SignalP"/>
    </source>
</evidence>
<reference evidence="3 4" key="1">
    <citation type="journal article" date="2009" name="Appl. Environ. Microbiol.">
        <title>Three genomes from the phylum Acidobacteria provide insight into the lifestyles of these microorganisms in soils.</title>
        <authorList>
            <person name="Ward N.L."/>
            <person name="Challacombe J.F."/>
            <person name="Janssen P.H."/>
            <person name="Henrissat B."/>
            <person name="Coutinho P.M."/>
            <person name="Wu M."/>
            <person name="Xie G."/>
            <person name="Haft D.H."/>
            <person name="Sait M."/>
            <person name="Badger J."/>
            <person name="Barabote R.D."/>
            <person name="Bradley B."/>
            <person name="Brettin T.S."/>
            <person name="Brinkac L.M."/>
            <person name="Bruce D."/>
            <person name="Creasy T."/>
            <person name="Daugherty S.C."/>
            <person name="Davidsen T.M."/>
            <person name="DeBoy R.T."/>
            <person name="Detter J.C."/>
            <person name="Dodson R.J."/>
            <person name="Durkin A.S."/>
            <person name="Ganapathy A."/>
            <person name="Gwinn-Giglio M."/>
            <person name="Han C.S."/>
            <person name="Khouri H."/>
            <person name="Kiss H."/>
            <person name="Kothari S.P."/>
            <person name="Madupu R."/>
            <person name="Nelson K.E."/>
            <person name="Nelson W.C."/>
            <person name="Paulsen I."/>
            <person name="Penn K."/>
            <person name="Ren Q."/>
            <person name="Rosovitz M.J."/>
            <person name="Selengut J.D."/>
            <person name="Shrivastava S."/>
            <person name="Sullivan S.A."/>
            <person name="Tapia R."/>
            <person name="Thompson L.S."/>
            <person name="Watkins K.L."/>
            <person name="Yang Q."/>
            <person name="Yu C."/>
            <person name="Zafar N."/>
            <person name="Zhou L."/>
            <person name="Kuske C.R."/>
        </authorList>
    </citation>
    <scope>NUCLEOTIDE SEQUENCE [LARGE SCALE GENOMIC DNA]</scope>
    <source>
        <strain evidence="3 4">Ellin345</strain>
    </source>
</reference>
<gene>
    <name evidence="3" type="ordered locus">Acid345_2924</name>
</gene>
<evidence type="ECO:0000259" key="2">
    <source>
        <dbReference type="Pfam" id="PF13144"/>
    </source>
</evidence>
<organism evidence="3 4">
    <name type="scientific">Koribacter versatilis (strain Ellin345)</name>
    <dbReference type="NCBI Taxonomy" id="204669"/>
    <lineage>
        <taxon>Bacteria</taxon>
        <taxon>Pseudomonadati</taxon>
        <taxon>Acidobacteriota</taxon>
        <taxon>Terriglobia</taxon>
        <taxon>Terriglobales</taxon>
        <taxon>Candidatus Korobacteraceae</taxon>
        <taxon>Candidatus Korobacter</taxon>
    </lineage>
</organism>
<dbReference type="Pfam" id="PF13144">
    <property type="entry name" value="ChapFlgA"/>
    <property type="match status" value="1"/>
</dbReference>
<dbReference type="AlphaFoldDB" id="Q1IMH5"/>
<evidence type="ECO:0000313" key="4">
    <source>
        <dbReference type="Proteomes" id="UP000002432"/>
    </source>
</evidence>
<feature type="chain" id="PRO_5004191720" description="Flagella basal body P-ring formation protein FlgA SAF domain-containing protein" evidence="1">
    <location>
        <begin position="23"/>
        <end position="180"/>
    </location>
</feature>
<proteinExistence type="predicted"/>
<evidence type="ECO:0000313" key="3">
    <source>
        <dbReference type="EMBL" id="ABF41925.1"/>
    </source>
</evidence>
<keyword evidence="1" id="KW-0732">Signal</keyword>
<dbReference type="HOGENOM" id="CLU_1494380_0_0_0"/>
<dbReference type="InterPro" id="IPR017585">
    <property type="entry name" value="SAF_FlgA"/>
</dbReference>
<dbReference type="Gene3D" id="2.30.30.760">
    <property type="match status" value="1"/>
</dbReference>
<accession>Q1IMH5</accession>
<name>Q1IMH5_KORVE</name>
<dbReference type="EMBL" id="CP000360">
    <property type="protein sequence ID" value="ABF41925.1"/>
    <property type="molecule type" value="Genomic_DNA"/>
</dbReference>
<dbReference type="STRING" id="204669.Acid345_2924"/>
<dbReference type="EnsemblBacteria" id="ABF41925">
    <property type="protein sequence ID" value="ABF41925"/>
    <property type="gene ID" value="Acid345_2924"/>
</dbReference>
<feature type="signal peptide" evidence="1">
    <location>
        <begin position="1"/>
        <end position="22"/>
    </location>
</feature>
<feature type="domain" description="Flagella basal body P-ring formation protein FlgA SAF" evidence="2">
    <location>
        <begin position="117"/>
        <end position="177"/>
    </location>
</feature>
<keyword evidence="4" id="KW-1185">Reference proteome</keyword>